<dbReference type="OrthoDB" id="2417337at2"/>
<proteinExistence type="predicted"/>
<dbReference type="Proteomes" id="UP000269301">
    <property type="component" value="Unassembled WGS sequence"/>
</dbReference>
<name>A0A495A3P4_9BACI</name>
<dbReference type="GO" id="GO:0030420">
    <property type="term" value="P:establishment of competence for transformation"/>
    <property type="evidence" value="ECO:0007669"/>
    <property type="project" value="InterPro"/>
</dbReference>
<dbReference type="RefSeq" id="WP_121203808.1">
    <property type="nucleotide sequence ID" value="NZ_RBZP01000004.1"/>
</dbReference>
<keyword evidence="2" id="KW-1185">Reference proteome</keyword>
<organism evidence="1 2">
    <name type="scientific">Oceanobacillus halophilus</name>
    <dbReference type="NCBI Taxonomy" id="930130"/>
    <lineage>
        <taxon>Bacteria</taxon>
        <taxon>Bacillati</taxon>
        <taxon>Bacillota</taxon>
        <taxon>Bacilli</taxon>
        <taxon>Bacillales</taxon>
        <taxon>Bacillaceae</taxon>
        <taxon>Oceanobacillus</taxon>
    </lineage>
</organism>
<evidence type="ECO:0000313" key="1">
    <source>
        <dbReference type="EMBL" id="RKQ34245.1"/>
    </source>
</evidence>
<dbReference type="EMBL" id="RBZP01000004">
    <property type="protein sequence ID" value="RKQ34245.1"/>
    <property type="molecule type" value="Genomic_DNA"/>
</dbReference>
<dbReference type="InterPro" id="IPR010461">
    <property type="entry name" value="ComK"/>
</dbReference>
<accession>A0A495A3P4</accession>
<evidence type="ECO:0000313" key="2">
    <source>
        <dbReference type="Proteomes" id="UP000269301"/>
    </source>
</evidence>
<dbReference type="Pfam" id="PF06338">
    <property type="entry name" value="ComK"/>
    <property type="match status" value="1"/>
</dbReference>
<protein>
    <submittedName>
        <fullName evidence="1">Competence protein</fullName>
    </submittedName>
</protein>
<reference evidence="1 2" key="1">
    <citation type="journal article" date="2016" name="Int. J. Syst. Evol. Microbiol.">
        <title>Oceanobacillus halophilus sp. nov., a novel moderately halophilic bacterium from a hypersaline lake.</title>
        <authorList>
            <person name="Amoozegar M.A."/>
            <person name="Bagheri M."/>
            <person name="Makhdoumi A."/>
            <person name="Nikou M.M."/>
            <person name="Fazeli S.A.S."/>
            <person name="Schumann P."/>
            <person name="Sproer C."/>
            <person name="Sanchez-Porro C."/>
            <person name="Ventosa A."/>
        </authorList>
    </citation>
    <scope>NUCLEOTIDE SEQUENCE [LARGE SCALE GENOMIC DNA]</scope>
    <source>
        <strain evidence="1 2">DSM 23996</strain>
    </source>
</reference>
<dbReference type="AlphaFoldDB" id="A0A495A3P4"/>
<gene>
    <name evidence="1" type="ORF">D8M06_07615</name>
</gene>
<sequence length="153" mass="17892">MKIKLSPYHINPNTLAIIPIQHDTYKSLIYDSNQTIYNKKKPLQLMEQACIENLCLFEDRRKAVIQLTGFKKKVPIPINPDKSMYAFPTHSITSADCCWVFYHHLSHVKSISKTVSRVLFTNGVHLEIPESPRMLKKQLQRTRKCVLYFEKMV</sequence>
<comment type="caution">
    <text evidence="1">The sequence shown here is derived from an EMBL/GenBank/DDBJ whole genome shotgun (WGS) entry which is preliminary data.</text>
</comment>